<evidence type="ECO:0000256" key="1">
    <source>
        <dbReference type="SAM" id="Phobius"/>
    </source>
</evidence>
<dbReference type="OrthoDB" id="4367685at2759"/>
<organism evidence="2 3">
    <name type="scientific">Penicillium cf. viridicatum</name>
    <dbReference type="NCBI Taxonomy" id="2972119"/>
    <lineage>
        <taxon>Eukaryota</taxon>
        <taxon>Fungi</taxon>
        <taxon>Dikarya</taxon>
        <taxon>Ascomycota</taxon>
        <taxon>Pezizomycotina</taxon>
        <taxon>Eurotiomycetes</taxon>
        <taxon>Eurotiomycetidae</taxon>
        <taxon>Eurotiales</taxon>
        <taxon>Aspergillaceae</taxon>
        <taxon>Penicillium</taxon>
    </lineage>
</organism>
<protein>
    <submittedName>
        <fullName evidence="2">Uncharacterized protein</fullName>
    </submittedName>
</protein>
<evidence type="ECO:0000313" key="3">
    <source>
        <dbReference type="Proteomes" id="UP001150942"/>
    </source>
</evidence>
<comment type="caution">
    <text evidence="2">The sequence shown here is derived from an EMBL/GenBank/DDBJ whole genome shotgun (WGS) entry which is preliminary data.</text>
</comment>
<gene>
    <name evidence="2" type="ORF">N7449_000259</name>
</gene>
<evidence type="ECO:0000313" key="2">
    <source>
        <dbReference type="EMBL" id="KAJ5213090.1"/>
    </source>
</evidence>
<keyword evidence="1" id="KW-0812">Transmembrane</keyword>
<keyword evidence="1" id="KW-0472">Membrane</keyword>
<proteinExistence type="predicted"/>
<name>A0A9W9N4P8_9EURO</name>
<keyword evidence="1" id="KW-1133">Transmembrane helix</keyword>
<feature type="transmembrane region" description="Helical" evidence="1">
    <location>
        <begin position="41"/>
        <end position="65"/>
    </location>
</feature>
<reference evidence="2" key="2">
    <citation type="journal article" date="2023" name="IMA Fungus">
        <title>Comparative genomic study of the Penicillium genus elucidates a diverse pangenome and 15 lateral gene transfer events.</title>
        <authorList>
            <person name="Petersen C."/>
            <person name="Sorensen T."/>
            <person name="Nielsen M.R."/>
            <person name="Sondergaard T.E."/>
            <person name="Sorensen J.L."/>
            <person name="Fitzpatrick D.A."/>
            <person name="Frisvad J.C."/>
            <person name="Nielsen K.L."/>
        </authorList>
    </citation>
    <scope>NUCLEOTIDE SEQUENCE</scope>
    <source>
        <strain evidence="2">IBT 20477</strain>
    </source>
</reference>
<keyword evidence="3" id="KW-1185">Reference proteome</keyword>
<accession>A0A9W9N4P8</accession>
<reference evidence="2" key="1">
    <citation type="submission" date="2022-11" db="EMBL/GenBank/DDBJ databases">
        <authorList>
            <person name="Petersen C."/>
        </authorList>
    </citation>
    <scope>NUCLEOTIDE SEQUENCE</scope>
    <source>
        <strain evidence="2">IBT 20477</strain>
    </source>
</reference>
<dbReference type="AlphaFoldDB" id="A0A9W9N4P8"/>
<dbReference type="EMBL" id="JAPQKQ010000001">
    <property type="protein sequence ID" value="KAJ5213090.1"/>
    <property type="molecule type" value="Genomic_DNA"/>
</dbReference>
<sequence length="103" mass="12108">MRFPTSPLSSSREISNSSFSSFPLLHFPSLFLLFEDLGFNFLFSLSGVLLFLPCCRLLFFCLAHFQCFPRFSSNHLAFHARLFAWLRYDLISRRSFFNDSTKF</sequence>
<dbReference type="Proteomes" id="UP001150942">
    <property type="component" value="Unassembled WGS sequence"/>
</dbReference>